<name>A0A917XJX8_9ACTN</name>
<dbReference type="InterPro" id="IPR029058">
    <property type="entry name" value="AB_hydrolase_fold"/>
</dbReference>
<dbReference type="GO" id="GO:0016787">
    <property type="term" value="F:hydrolase activity"/>
    <property type="evidence" value="ECO:0007669"/>
    <property type="project" value="UniProtKB-KW"/>
</dbReference>
<protein>
    <recommendedName>
        <fullName evidence="4">Phospholipase/carboxylesterase/thioesterase domain-containing protein</fullName>
    </recommendedName>
</protein>
<dbReference type="Pfam" id="PF02230">
    <property type="entry name" value="Abhydrolase_2"/>
    <property type="match status" value="1"/>
</dbReference>
<feature type="domain" description="Phospholipase/carboxylesterase/thioesterase" evidence="4">
    <location>
        <begin position="36"/>
        <end position="219"/>
    </location>
</feature>
<feature type="region of interest" description="Disordered" evidence="3">
    <location>
        <begin position="234"/>
        <end position="255"/>
    </location>
</feature>
<dbReference type="SUPFAM" id="SSF53474">
    <property type="entry name" value="alpha/beta-Hydrolases"/>
    <property type="match status" value="1"/>
</dbReference>
<gene>
    <name evidence="5" type="ORF">GCM10011578_074150</name>
</gene>
<reference evidence="5" key="1">
    <citation type="journal article" date="2014" name="Int. J. Syst. Evol. Microbiol.">
        <title>Complete genome sequence of Corynebacterium casei LMG S-19264T (=DSM 44701T), isolated from a smear-ripened cheese.</title>
        <authorList>
            <consortium name="US DOE Joint Genome Institute (JGI-PGF)"/>
            <person name="Walter F."/>
            <person name="Albersmeier A."/>
            <person name="Kalinowski J."/>
            <person name="Ruckert C."/>
        </authorList>
    </citation>
    <scope>NUCLEOTIDE SEQUENCE</scope>
    <source>
        <strain evidence="5">CGMCC 4.7110</strain>
    </source>
</reference>
<accession>A0A917XJX8</accession>
<dbReference type="Gene3D" id="3.40.50.1820">
    <property type="entry name" value="alpha/beta hydrolase"/>
    <property type="match status" value="1"/>
</dbReference>
<evidence type="ECO:0000313" key="6">
    <source>
        <dbReference type="Proteomes" id="UP000653411"/>
    </source>
</evidence>
<dbReference type="PANTHER" id="PTHR10655:SF17">
    <property type="entry name" value="LYSOPHOSPHOLIPASE-LIKE PROTEIN 1"/>
    <property type="match status" value="1"/>
</dbReference>
<evidence type="ECO:0000259" key="4">
    <source>
        <dbReference type="Pfam" id="PF02230"/>
    </source>
</evidence>
<keyword evidence="6" id="KW-1185">Reference proteome</keyword>
<dbReference type="InterPro" id="IPR050565">
    <property type="entry name" value="LYPA1-2/EST-like"/>
</dbReference>
<organism evidence="5 6">
    <name type="scientific">Streptomyces fuscichromogenes</name>
    <dbReference type="NCBI Taxonomy" id="1324013"/>
    <lineage>
        <taxon>Bacteria</taxon>
        <taxon>Bacillati</taxon>
        <taxon>Actinomycetota</taxon>
        <taxon>Actinomycetes</taxon>
        <taxon>Kitasatosporales</taxon>
        <taxon>Streptomycetaceae</taxon>
        <taxon>Streptomyces</taxon>
    </lineage>
</organism>
<reference evidence="5" key="2">
    <citation type="submission" date="2020-09" db="EMBL/GenBank/DDBJ databases">
        <authorList>
            <person name="Sun Q."/>
            <person name="Zhou Y."/>
        </authorList>
    </citation>
    <scope>NUCLEOTIDE SEQUENCE</scope>
    <source>
        <strain evidence="5">CGMCC 4.7110</strain>
    </source>
</reference>
<dbReference type="EMBL" id="BMML01000022">
    <property type="protein sequence ID" value="GGN33911.1"/>
    <property type="molecule type" value="Genomic_DNA"/>
</dbReference>
<evidence type="ECO:0000313" key="5">
    <source>
        <dbReference type="EMBL" id="GGN33911.1"/>
    </source>
</evidence>
<dbReference type="InterPro" id="IPR003140">
    <property type="entry name" value="PLipase/COase/thioEstase"/>
</dbReference>
<dbReference type="AlphaFoldDB" id="A0A917XJX8"/>
<comment type="caution">
    <text evidence="5">The sequence shown here is derived from an EMBL/GenBank/DDBJ whole genome shotgun (WGS) entry which is preliminary data.</text>
</comment>
<proteinExistence type="inferred from homology"/>
<dbReference type="Proteomes" id="UP000653411">
    <property type="component" value="Unassembled WGS sequence"/>
</dbReference>
<evidence type="ECO:0000256" key="3">
    <source>
        <dbReference type="SAM" id="MobiDB-lite"/>
    </source>
</evidence>
<comment type="similarity">
    <text evidence="1">Belongs to the AB hydrolase superfamily. AB hydrolase 2 family.</text>
</comment>
<dbReference type="PANTHER" id="PTHR10655">
    <property type="entry name" value="LYSOPHOSPHOLIPASE-RELATED"/>
    <property type="match status" value="1"/>
</dbReference>
<sequence length="255" mass="27568">MTATSFTARPGNPHLAGPPLLRGAPLDQAGLVVYAVHGRGQGPDFMAEQYERVGLPGVAWVIPGADDDTWYPHGFMAPLEENRPRLDHALDTVRTHLADLARAGWASRDVVLFGFSQGACLLSEYLLRDQPPCAGAFLHTGGRLGPEAAPWPAAPEGGLPGTEIVLLCAEEDEFVPLARAEQTAGALASLGARVEFTTYDDPLHHLNEDSIVRLRRMLRTRLLERVEVVTEDHAPAADPLADPAADPSKSRNMRH</sequence>
<feature type="compositionally biased region" description="Low complexity" evidence="3">
    <location>
        <begin position="236"/>
        <end position="247"/>
    </location>
</feature>
<feature type="region of interest" description="Disordered" evidence="3">
    <location>
        <begin position="1"/>
        <end position="20"/>
    </location>
</feature>
<evidence type="ECO:0000256" key="1">
    <source>
        <dbReference type="ARBA" id="ARBA00006499"/>
    </source>
</evidence>
<evidence type="ECO:0000256" key="2">
    <source>
        <dbReference type="ARBA" id="ARBA00022801"/>
    </source>
</evidence>
<dbReference type="RefSeq" id="WP_189267291.1">
    <property type="nucleotide sequence ID" value="NZ_BMML01000022.1"/>
</dbReference>
<keyword evidence="2" id="KW-0378">Hydrolase</keyword>